<evidence type="ECO:0000256" key="1">
    <source>
        <dbReference type="ARBA" id="ARBA00022679"/>
    </source>
</evidence>
<name>A0A1B7XAD3_9BACT</name>
<dbReference type="GO" id="GO:0009103">
    <property type="term" value="P:lipopolysaccharide biosynthetic process"/>
    <property type="evidence" value="ECO:0007669"/>
    <property type="project" value="TreeGrafter"/>
</dbReference>
<dbReference type="Pfam" id="PF00534">
    <property type="entry name" value="Glycos_transf_1"/>
    <property type="match status" value="1"/>
</dbReference>
<organism evidence="4 5">
    <name type="scientific">Halodesulfovibrio spirochaetisodalis</name>
    <dbReference type="NCBI Taxonomy" id="1560234"/>
    <lineage>
        <taxon>Bacteria</taxon>
        <taxon>Pseudomonadati</taxon>
        <taxon>Thermodesulfobacteriota</taxon>
        <taxon>Desulfovibrionia</taxon>
        <taxon>Desulfovibrionales</taxon>
        <taxon>Desulfovibrionaceae</taxon>
        <taxon>Halodesulfovibrio</taxon>
    </lineage>
</organism>
<evidence type="ECO:0000313" key="4">
    <source>
        <dbReference type="EMBL" id="OBQ46343.1"/>
    </source>
</evidence>
<dbReference type="EMBL" id="JXMS01000026">
    <property type="protein sequence ID" value="OBQ46343.1"/>
    <property type="molecule type" value="Genomic_DNA"/>
</dbReference>
<dbReference type="InterPro" id="IPR028098">
    <property type="entry name" value="Glyco_trans_4-like_N"/>
</dbReference>
<dbReference type="OrthoDB" id="5443996at2"/>
<proteinExistence type="predicted"/>
<evidence type="ECO:0008006" key="6">
    <source>
        <dbReference type="Google" id="ProtNLM"/>
    </source>
</evidence>
<dbReference type="RefSeq" id="WP_066857071.1">
    <property type="nucleotide sequence ID" value="NZ_JXMS01000026.1"/>
</dbReference>
<gene>
    <name evidence="4" type="ORF">SP90_13100</name>
</gene>
<keyword evidence="5" id="KW-1185">Reference proteome</keyword>
<dbReference type="CDD" id="cd03801">
    <property type="entry name" value="GT4_PimA-like"/>
    <property type="match status" value="1"/>
</dbReference>
<dbReference type="Proteomes" id="UP000091979">
    <property type="component" value="Unassembled WGS sequence"/>
</dbReference>
<dbReference type="PATRIC" id="fig|1560234.3.peg.1732"/>
<dbReference type="PANTHER" id="PTHR46401:SF2">
    <property type="entry name" value="GLYCOSYLTRANSFERASE WBBK-RELATED"/>
    <property type="match status" value="1"/>
</dbReference>
<protein>
    <recommendedName>
        <fullName evidence="6">Glycosyl transferase family 1 domain-containing protein</fullName>
    </recommendedName>
</protein>
<reference evidence="4 5" key="1">
    <citation type="submission" date="2015-01" db="EMBL/GenBank/DDBJ databases">
        <title>Desulfovibrio sp. JC271 draft genome sequence.</title>
        <authorList>
            <person name="Shivani Y."/>
            <person name="Subhash Y."/>
            <person name="Sasikala C."/>
            <person name="Ramana C.V."/>
        </authorList>
    </citation>
    <scope>NUCLEOTIDE SEQUENCE [LARGE SCALE GENOMIC DNA]</scope>
    <source>
        <strain evidence="4 5">JC271</strain>
    </source>
</reference>
<dbReference type="AlphaFoldDB" id="A0A1B7XAD3"/>
<evidence type="ECO:0000259" key="3">
    <source>
        <dbReference type="Pfam" id="PF13439"/>
    </source>
</evidence>
<keyword evidence="1" id="KW-0808">Transferase</keyword>
<dbReference type="Gene3D" id="3.40.50.2000">
    <property type="entry name" value="Glycogen Phosphorylase B"/>
    <property type="match status" value="2"/>
</dbReference>
<dbReference type="STRING" id="1560234.SP90_13100"/>
<comment type="caution">
    <text evidence="4">The sequence shown here is derived from an EMBL/GenBank/DDBJ whole genome shotgun (WGS) entry which is preliminary data.</text>
</comment>
<evidence type="ECO:0000259" key="2">
    <source>
        <dbReference type="Pfam" id="PF00534"/>
    </source>
</evidence>
<dbReference type="GO" id="GO:0016757">
    <property type="term" value="F:glycosyltransferase activity"/>
    <property type="evidence" value="ECO:0007669"/>
    <property type="project" value="InterPro"/>
</dbReference>
<dbReference type="PANTHER" id="PTHR46401">
    <property type="entry name" value="GLYCOSYLTRANSFERASE WBBK-RELATED"/>
    <property type="match status" value="1"/>
</dbReference>
<evidence type="ECO:0000313" key="5">
    <source>
        <dbReference type="Proteomes" id="UP000091979"/>
    </source>
</evidence>
<accession>A0A1B7XAD3</accession>
<dbReference type="SUPFAM" id="SSF53756">
    <property type="entry name" value="UDP-Glycosyltransferase/glycogen phosphorylase"/>
    <property type="match status" value="1"/>
</dbReference>
<feature type="domain" description="Glycosyl transferase family 1" evidence="2">
    <location>
        <begin position="182"/>
        <end position="351"/>
    </location>
</feature>
<feature type="domain" description="Glycosyltransferase subfamily 4-like N-terminal" evidence="3">
    <location>
        <begin position="17"/>
        <end position="171"/>
    </location>
</feature>
<sequence>MKCTILIASQNILGNTGSSRIILANIKYLTNAGHTVWTISEKCDKELVVEAGAKAILVPKIKLSKYSRRLIFSKFVDLTAAVIKPDIVWGQGENLNSDIISMHNCVHLASERLDGIDAKQGSVHRLHNAFLSAHNFKFIIANSHLMKNDLITRYDISPDKIVVIYPGYSPEQFSLDHREEDRIALRKQLNIAEDKKVIGLITSGDFKKRGINTLFKAISLVPQESRDKIAIVIVGKEKNKRKYVQEAEKLGLAEQTHILPATPEVHKLYHGLDLMIHAGPLEEFGLIILEAVVCGTPVLASKGVGAMELADPENTEFVIPDKPNPRFFADEIERFTKNPQYGSHWLEINRKRFVECTDRKHFEETIQFLKEKVFAPEGASTCLR</sequence>
<dbReference type="Pfam" id="PF13439">
    <property type="entry name" value="Glyco_transf_4"/>
    <property type="match status" value="1"/>
</dbReference>
<dbReference type="InterPro" id="IPR001296">
    <property type="entry name" value="Glyco_trans_1"/>
</dbReference>